<dbReference type="Pfam" id="PF01841">
    <property type="entry name" value="Transglut_core"/>
    <property type="match status" value="1"/>
</dbReference>
<dbReference type="InterPro" id="IPR013589">
    <property type="entry name" value="Bac_transglu_N"/>
</dbReference>
<accession>A0A7K1SQF3</accession>
<dbReference type="RefSeq" id="WP_157590821.1">
    <property type="nucleotide sequence ID" value="NZ_WPIN01000030.1"/>
</dbReference>
<organism evidence="2 3">
    <name type="scientific">Spirosoma arboris</name>
    <dbReference type="NCBI Taxonomy" id="2682092"/>
    <lineage>
        <taxon>Bacteria</taxon>
        <taxon>Pseudomonadati</taxon>
        <taxon>Bacteroidota</taxon>
        <taxon>Cytophagia</taxon>
        <taxon>Cytophagales</taxon>
        <taxon>Cytophagaceae</taxon>
        <taxon>Spirosoma</taxon>
    </lineage>
</organism>
<sequence length="294" mass="33042">MAVRVAIHHHTQYDYDRPVFLSPHFIRLKPAAHCPAIIESYSLTIQPANHILHWQQDPFGNFIARVDFGESMQMMSIEVEIIARLEPVNPFDFFLDTYAESFPFVYEDQLKKDLMPYLEVEEQGPYLTQWLQQIDQTKQNTIDFLIKLNKRVNQDIAYSIRMEPGVQTPEETLELAIGSCRDSGWLVVQILRHLGLAARFVSGYLAQVGMEKTEEEAANPEERNSLALHAWAEVYIPGAGWIGLDPTSGMLATEGHIPLACTSTPASAAPLTGTAGLAETTLTYTNTLTHLPDE</sequence>
<dbReference type="EMBL" id="WPIN01000030">
    <property type="protein sequence ID" value="MVM36021.1"/>
    <property type="molecule type" value="Genomic_DNA"/>
</dbReference>
<dbReference type="Gene3D" id="3.10.620.30">
    <property type="match status" value="1"/>
</dbReference>
<evidence type="ECO:0000259" key="1">
    <source>
        <dbReference type="SMART" id="SM00460"/>
    </source>
</evidence>
<dbReference type="PANTHER" id="PTHR33490">
    <property type="entry name" value="BLR5614 PROTEIN-RELATED"/>
    <property type="match status" value="1"/>
</dbReference>
<proteinExistence type="predicted"/>
<dbReference type="PANTHER" id="PTHR33490:SF1">
    <property type="entry name" value="SLL1233 PROTEIN"/>
    <property type="match status" value="1"/>
</dbReference>
<evidence type="ECO:0000313" key="2">
    <source>
        <dbReference type="EMBL" id="MVM36021.1"/>
    </source>
</evidence>
<evidence type="ECO:0000313" key="3">
    <source>
        <dbReference type="Proteomes" id="UP000436006"/>
    </source>
</evidence>
<gene>
    <name evidence="2" type="ORF">GO755_38770</name>
</gene>
<keyword evidence="3" id="KW-1185">Reference proteome</keyword>
<dbReference type="InterPro" id="IPR038765">
    <property type="entry name" value="Papain-like_cys_pep_sf"/>
</dbReference>
<dbReference type="AlphaFoldDB" id="A0A7K1SQF3"/>
<comment type="caution">
    <text evidence="2">The sequence shown here is derived from an EMBL/GenBank/DDBJ whole genome shotgun (WGS) entry which is preliminary data.</text>
</comment>
<feature type="domain" description="Transglutaminase-like" evidence="1">
    <location>
        <begin position="172"/>
        <end position="248"/>
    </location>
</feature>
<protein>
    <submittedName>
        <fullName evidence="2">Transglutaminase</fullName>
    </submittedName>
</protein>
<dbReference type="Proteomes" id="UP000436006">
    <property type="component" value="Unassembled WGS sequence"/>
</dbReference>
<dbReference type="SUPFAM" id="SSF54001">
    <property type="entry name" value="Cysteine proteinases"/>
    <property type="match status" value="1"/>
</dbReference>
<dbReference type="SMART" id="SM00460">
    <property type="entry name" value="TGc"/>
    <property type="match status" value="1"/>
</dbReference>
<dbReference type="InterPro" id="IPR002931">
    <property type="entry name" value="Transglutaminase-like"/>
</dbReference>
<reference evidence="2 3" key="1">
    <citation type="submission" date="2019-12" db="EMBL/GenBank/DDBJ databases">
        <title>Spirosoma sp. HMF4905 genome sequencing and assembly.</title>
        <authorList>
            <person name="Kang H."/>
            <person name="Cha I."/>
            <person name="Kim H."/>
            <person name="Joh K."/>
        </authorList>
    </citation>
    <scope>NUCLEOTIDE SEQUENCE [LARGE SCALE GENOMIC DNA]</scope>
    <source>
        <strain evidence="2 3">HMF4905</strain>
    </source>
</reference>
<dbReference type="Pfam" id="PF08379">
    <property type="entry name" value="Bact_transglu_N"/>
    <property type="match status" value="1"/>
</dbReference>
<name>A0A7K1SQF3_9BACT</name>